<reference evidence="2 3" key="1">
    <citation type="submission" date="2018-07" db="EMBL/GenBank/DDBJ databases">
        <title>Genomic Encyclopedia of Type Strains, Phase IV (KMG-IV): sequencing the most valuable type-strain genomes for metagenomic binning, comparative biology and taxonomic classification.</title>
        <authorList>
            <person name="Goeker M."/>
        </authorList>
    </citation>
    <scope>NUCLEOTIDE SEQUENCE [LARGE SCALE GENOMIC DNA]</scope>
    <source>
        <strain evidence="2 3">DSM 26407</strain>
    </source>
</reference>
<dbReference type="Proteomes" id="UP000252707">
    <property type="component" value="Unassembled WGS sequence"/>
</dbReference>
<evidence type="ECO:0000313" key="2">
    <source>
        <dbReference type="EMBL" id="RCX30182.1"/>
    </source>
</evidence>
<gene>
    <name evidence="2" type="ORF">DFQ59_10514</name>
</gene>
<name>A0A369C844_9GAMM</name>
<evidence type="ECO:0000313" key="3">
    <source>
        <dbReference type="Proteomes" id="UP000252707"/>
    </source>
</evidence>
<evidence type="ECO:0000259" key="1">
    <source>
        <dbReference type="Pfam" id="PF18475"/>
    </source>
</evidence>
<proteinExistence type="predicted"/>
<organism evidence="2 3">
    <name type="scientific">Thioalbus denitrificans</name>
    <dbReference type="NCBI Taxonomy" id="547122"/>
    <lineage>
        <taxon>Bacteria</taxon>
        <taxon>Pseudomonadati</taxon>
        <taxon>Pseudomonadota</taxon>
        <taxon>Gammaproteobacteria</taxon>
        <taxon>Chromatiales</taxon>
        <taxon>Ectothiorhodospiraceae</taxon>
        <taxon>Thioalbus</taxon>
    </lineage>
</organism>
<dbReference type="Pfam" id="PF18475">
    <property type="entry name" value="PIN7"/>
    <property type="match status" value="1"/>
</dbReference>
<dbReference type="OrthoDB" id="9791898at2"/>
<dbReference type="InterPro" id="IPR041494">
    <property type="entry name" value="PIN7"/>
</dbReference>
<sequence length="206" mass="23237">MKNNYVLIDYENVQPKSLALLNGHPFTVMVFVGANQEKLPFELVASLQSLGDKAEYVKIGGNGSNALDFHIAFYIGQIAARDPDAYFHIISKDTGFDPLIRHLKDRKIYAQREKDLAEIPLLRISSATSSEEKIAAIVKNLATRGHSRPRKVATLRNTINALFTKTLDDAELTRLMELLRQKKYIVIDKENVTYRPPITHTKDAEA</sequence>
<comment type="caution">
    <text evidence="2">The sequence shown here is derived from an EMBL/GenBank/DDBJ whole genome shotgun (WGS) entry which is preliminary data.</text>
</comment>
<dbReference type="EMBL" id="QPJY01000005">
    <property type="protein sequence ID" value="RCX30182.1"/>
    <property type="molecule type" value="Genomic_DNA"/>
</dbReference>
<dbReference type="AlphaFoldDB" id="A0A369C844"/>
<feature type="domain" description="PIN-like" evidence="1">
    <location>
        <begin position="7"/>
        <end position="105"/>
    </location>
</feature>
<keyword evidence="3" id="KW-1185">Reference proteome</keyword>
<accession>A0A369C844</accession>
<dbReference type="RefSeq" id="WP_114279800.1">
    <property type="nucleotide sequence ID" value="NZ_QPJY01000005.1"/>
</dbReference>
<protein>
    <recommendedName>
        <fullName evidence="1">PIN-like domain-containing protein</fullName>
    </recommendedName>
</protein>